<proteinExistence type="predicted"/>
<reference evidence="4 5" key="1">
    <citation type="submission" date="2016-04" db="EMBL/GenBank/DDBJ databases">
        <title>Deep-sea bacteria in the southern Pacific.</title>
        <authorList>
            <person name="Tang K."/>
        </authorList>
    </citation>
    <scope>NUCLEOTIDE SEQUENCE [LARGE SCALE GENOMIC DNA]</scope>
    <source>
        <strain evidence="4 5">JLT2014</strain>
    </source>
</reference>
<protein>
    <submittedName>
        <fullName evidence="4">Barrel-sandwich domain of CusB or HlyD membrane-fusion</fullName>
    </submittedName>
</protein>
<dbReference type="GO" id="GO:0030313">
    <property type="term" value="C:cell envelope"/>
    <property type="evidence" value="ECO:0007669"/>
    <property type="project" value="UniProtKB-SubCell"/>
</dbReference>
<dbReference type="EMBL" id="CP015093">
    <property type="protein sequence ID" value="APZ52364.1"/>
    <property type="molecule type" value="Genomic_DNA"/>
</dbReference>
<evidence type="ECO:0000256" key="1">
    <source>
        <dbReference type="ARBA" id="ARBA00004196"/>
    </source>
</evidence>
<dbReference type="SUPFAM" id="SSF111369">
    <property type="entry name" value="HlyD-like secretion proteins"/>
    <property type="match status" value="1"/>
</dbReference>
<comment type="subcellular location">
    <subcellularLocation>
        <location evidence="1">Cell envelope</location>
    </subcellularLocation>
</comment>
<dbReference type="Gene3D" id="1.10.287.470">
    <property type="entry name" value="Helix hairpin bin"/>
    <property type="match status" value="1"/>
</dbReference>
<dbReference type="PANTHER" id="PTHR32347:SF29">
    <property type="entry name" value="UPF0194 MEMBRANE PROTEIN YBHG"/>
    <property type="match status" value="1"/>
</dbReference>
<name>A0A1P8USH8_9RHOB</name>
<dbReference type="PANTHER" id="PTHR32347">
    <property type="entry name" value="EFFLUX SYSTEM COMPONENT YKNX-RELATED"/>
    <property type="match status" value="1"/>
</dbReference>
<accession>A0A1P8USH8</accession>
<organism evidence="4 5">
    <name type="scientific">Salipiger abyssi</name>
    <dbReference type="NCBI Taxonomy" id="1250539"/>
    <lineage>
        <taxon>Bacteria</taxon>
        <taxon>Pseudomonadati</taxon>
        <taxon>Pseudomonadota</taxon>
        <taxon>Alphaproteobacteria</taxon>
        <taxon>Rhodobacterales</taxon>
        <taxon>Roseobacteraceae</taxon>
        <taxon>Salipiger</taxon>
    </lineage>
</organism>
<dbReference type="InterPro" id="IPR050465">
    <property type="entry name" value="UPF0194_transport"/>
</dbReference>
<dbReference type="AlphaFoldDB" id="A0A1P8USH8"/>
<evidence type="ECO:0000313" key="5">
    <source>
        <dbReference type="Proteomes" id="UP000187059"/>
    </source>
</evidence>
<evidence type="ECO:0000256" key="3">
    <source>
        <dbReference type="SAM" id="Coils"/>
    </source>
</evidence>
<dbReference type="STRING" id="1250539.Ga0080574_TMP2030"/>
<feature type="coiled-coil region" evidence="3">
    <location>
        <begin position="60"/>
        <end position="101"/>
    </location>
</feature>
<gene>
    <name evidence="4" type="ORF">Ga0080574_TMP2030</name>
</gene>
<sequence length="421" mass="46584">MAPHATNYISTSAVVNAPLVPISSPFEGIVETPSPGPARFIRAGELAFELRKMSKESAGLRSLKSELSSLSGEIEGLEMQRERLEQLKQELLERRDQQIAARSAWYETRLLEARAELDRAEGALHRVIASSDRAERLAARDRLSESDLIEAQGELAEAKAVVAGREATLKRLEVERDFLAEGDVIDTSTNDIDAIAYRLDEIAVRDAELATQLMGRSTRREALLHEISGMQIEQTKNEEFRPTSATDGIVWESSPRAGANVTTGEQVLKILDCTRRFLEFELPERHFEKIVPGTEVSVRLKGAEKPFTGKIFAAYGGGSRPNRNMQAAQPRITTPNGLRVIVTIPKPDLEDENVARAFCDVGRSAEVRMNIPSGSVASEWMERAREVARAVFGRDGQETDTALDEDLAANEDDMTPRSRTN</sequence>
<evidence type="ECO:0000313" key="4">
    <source>
        <dbReference type="EMBL" id="APZ52364.1"/>
    </source>
</evidence>
<dbReference type="KEGG" id="paby:Ga0080574_TMP2030"/>
<keyword evidence="2 3" id="KW-0175">Coiled coil</keyword>
<dbReference type="Proteomes" id="UP000187059">
    <property type="component" value="Chromosome"/>
</dbReference>
<evidence type="ECO:0000256" key="2">
    <source>
        <dbReference type="ARBA" id="ARBA00023054"/>
    </source>
</evidence>
<keyword evidence="5" id="KW-1185">Reference proteome</keyword>